<feature type="signal peptide" evidence="3">
    <location>
        <begin position="1"/>
        <end position="26"/>
    </location>
</feature>
<accession>A0A4P8XXA8</accession>
<evidence type="ECO:0000313" key="5">
    <source>
        <dbReference type="Proteomes" id="UP000301475"/>
    </source>
</evidence>
<dbReference type="Pfam" id="PF13416">
    <property type="entry name" value="SBP_bac_8"/>
    <property type="match status" value="1"/>
</dbReference>
<dbReference type="PANTHER" id="PTHR30222">
    <property type="entry name" value="SPERMIDINE/PUTRESCINE-BINDING PERIPLASMIC PROTEIN"/>
    <property type="match status" value="1"/>
</dbReference>
<proteinExistence type="predicted"/>
<keyword evidence="2" id="KW-0472">Membrane</keyword>
<gene>
    <name evidence="4" type="ORF">E5Z56_10765</name>
</gene>
<dbReference type="OrthoDB" id="9769319at2"/>
<dbReference type="RefSeq" id="WP_138157792.1">
    <property type="nucleotide sequence ID" value="NZ_CP039381.1"/>
</dbReference>
<evidence type="ECO:0000256" key="1">
    <source>
        <dbReference type="ARBA" id="ARBA00022729"/>
    </source>
</evidence>
<dbReference type="SUPFAM" id="SSF53850">
    <property type="entry name" value="Periplasmic binding protein-like II"/>
    <property type="match status" value="1"/>
</dbReference>
<dbReference type="AlphaFoldDB" id="A0A4P8XXA8"/>
<evidence type="ECO:0000256" key="2">
    <source>
        <dbReference type="SAM" id="Phobius"/>
    </source>
</evidence>
<keyword evidence="2" id="KW-1133">Transmembrane helix</keyword>
<protein>
    <submittedName>
        <fullName evidence="4">Spermidine/putrescine ABC transporter substrate-binding protein</fullName>
    </submittedName>
</protein>
<name>A0A4P8XXA8_9FIRM</name>
<feature type="chain" id="PRO_5020862786" evidence="3">
    <location>
        <begin position="27"/>
        <end position="505"/>
    </location>
</feature>
<dbReference type="Proteomes" id="UP000301475">
    <property type="component" value="Chromosome"/>
</dbReference>
<dbReference type="KEGG" id="ruj:E5Z56_10765"/>
<sequence length="505" mass="58482">MKKLISILVVLLITASIFILPMSVSAKDNDVITLRISNCEEYIDEGNWDKDDTIDLDSGDIIGKNSMITDFENWYYKTYGKKVKVEYSTYGTNEDLYNQITLGDNFDLVCPSDYMGMKMIDEDMLVPLSKEFFDTSNKYNYYAKGVSPYIKNLMDTTKIDNKKWSDYSAGYMWGTMGFVYNPKVVSTEDASTWKILENKKYSRQITIKDSVRDSYFAVLGLINSDKMSTSEFKNSKNYNERITKLMNDTSQSTVDKAEERLQGIKDNVYSFETDSGKSDMVSGKVVANFQWSGDAVYSLDQAEEDNCYLEYAVPKECSNLWCDGWVMLKQGINGDKEKQQVAESFINFVSRPDNVIRNMYYIGYTSCISGGNDNRIFEYLNWNYGAEDDEDSVDYPVGFFFTGNSDDKNYILKTTKDQTKRQLFAQYPTEDILNRCAVMMFFNSDENKRMNQMWINVRCFNLNSIPSYVWYIVVAVIIIVVILIVIYTKGHTFRNKKMQKKYKKI</sequence>
<keyword evidence="5" id="KW-1185">Reference proteome</keyword>
<dbReference type="Gene3D" id="3.40.190.10">
    <property type="entry name" value="Periplasmic binding protein-like II"/>
    <property type="match status" value="2"/>
</dbReference>
<keyword evidence="2" id="KW-0812">Transmembrane</keyword>
<evidence type="ECO:0000313" key="4">
    <source>
        <dbReference type="EMBL" id="QCT07806.1"/>
    </source>
</evidence>
<keyword evidence="1 3" id="KW-0732">Signal</keyword>
<dbReference type="PANTHER" id="PTHR30222:SF17">
    <property type="entry name" value="SPERMIDINE_PUTRESCINE-BINDING PERIPLASMIC PROTEIN"/>
    <property type="match status" value="1"/>
</dbReference>
<dbReference type="InterPro" id="IPR006059">
    <property type="entry name" value="SBP"/>
</dbReference>
<organism evidence="4 5">
    <name type="scientific">Ruminococcus bovis</name>
    <dbReference type="NCBI Taxonomy" id="2564099"/>
    <lineage>
        <taxon>Bacteria</taxon>
        <taxon>Bacillati</taxon>
        <taxon>Bacillota</taxon>
        <taxon>Clostridia</taxon>
        <taxon>Eubacteriales</taxon>
        <taxon>Oscillospiraceae</taxon>
        <taxon>Ruminococcus</taxon>
    </lineage>
</organism>
<dbReference type="EMBL" id="CP039381">
    <property type="protein sequence ID" value="QCT07806.1"/>
    <property type="molecule type" value="Genomic_DNA"/>
</dbReference>
<reference evidence="4 5" key="1">
    <citation type="submission" date="2019-04" db="EMBL/GenBank/DDBJ databases">
        <authorList>
            <person name="Embree M."/>
            <person name="Gaffney J.R."/>
        </authorList>
    </citation>
    <scope>NUCLEOTIDE SEQUENCE [LARGE SCALE GENOMIC DNA]</scope>
    <source>
        <strain evidence="4 5">JE7A12</strain>
    </source>
</reference>
<evidence type="ECO:0000256" key="3">
    <source>
        <dbReference type="SAM" id="SignalP"/>
    </source>
</evidence>
<feature type="transmembrane region" description="Helical" evidence="2">
    <location>
        <begin position="468"/>
        <end position="488"/>
    </location>
</feature>